<organism evidence="1 2">
    <name type="scientific">Favolaschia claudopus</name>
    <dbReference type="NCBI Taxonomy" id="2862362"/>
    <lineage>
        <taxon>Eukaryota</taxon>
        <taxon>Fungi</taxon>
        <taxon>Dikarya</taxon>
        <taxon>Basidiomycota</taxon>
        <taxon>Agaricomycotina</taxon>
        <taxon>Agaricomycetes</taxon>
        <taxon>Agaricomycetidae</taxon>
        <taxon>Agaricales</taxon>
        <taxon>Marasmiineae</taxon>
        <taxon>Mycenaceae</taxon>
        <taxon>Favolaschia</taxon>
    </lineage>
</organism>
<dbReference type="InterPro" id="IPR011009">
    <property type="entry name" value="Kinase-like_dom_sf"/>
</dbReference>
<protein>
    <submittedName>
        <fullName evidence="1">Acid phosphatase-domain-containing protein</fullName>
    </submittedName>
</protein>
<dbReference type="Gene3D" id="3.40.50.1000">
    <property type="entry name" value="HAD superfamily/HAD-like"/>
    <property type="match status" value="1"/>
</dbReference>
<dbReference type="AlphaFoldDB" id="A0AAW0DDL4"/>
<dbReference type="InterPro" id="IPR036412">
    <property type="entry name" value="HAD-like_sf"/>
</dbReference>
<evidence type="ECO:0000313" key="2">
    <source>
        <dbReference type="Proteomes" id="UP001362999"/>
    </source>
</evidence>
<evidence type="ECO:0000313" key="1">
    <source>
        <dbReference type="EMBL" id="KAK7049091.1"/>
    </source>
</evidence>
<dbReference type="Proteomes" id="UP001362999">
    <property type="component" value="Unassembled WGS sequence"/>
</dbReference>
<dbReference type="EMBL" id="JAWWNJ010000009">
    <property type="protein sequence ID" value="KAK7049091.1"/>
    <property type="molecule type" value="Genomic_DNA"/>
</dbReference>
<dbReference type="InterPro" id="IPR010036">
    <property type="entry name" value="MDP_1_eu_arc"/>
</dbReference>
<dbReference type="SUPFAM" id="SSF56112">
    <property type="entry name" value="Protein kinase-like (PK-like)"/>
    <property type="match status" value="1"/>
</dbReference>
<sequence>MNFPRLIAFDLDYTFWRGVLKNQSPGRPSRLVPDDLALVGASTIVDKRYNRDVVILYPDVPHIITEIAAKGARIAIVAGNTDKELCDRALWYCKTLDPKTWKLKPIIFFVQYDEVYNASKIKHFQRIGDWSGLEYADMIFFSANAVDRETETKLGVSFKHLHDGLTWNDYRDGLASWKSKRWSRLTASISLPLAFTPSAGFFDRRNYSGLPSLGRKLGSGKFGTVYEHASTPDAVVKIFNNWAPQFQQLFSQVYELIVAGRGVDQLTPSREPEVLRDIKMWAFEFRNLKAVSQLRTPQDPANFTGWLVMSRAQGVPLWTTQAYQGFLCQRTIADITRPHILNYCTELAISKMSKPSMWCPRPLRHHVASNRPIQLKDAFHLVVDAIEEIVQAYGIEHCDPHLANVMFEMRGDRPIKAHLFDWGIAVRMTWDGVHYVRGNDGAPWVDQEKNAVYTRQQFRIHWISWMVRTEYEAYVRRGVIKVEDLAGLREDLPWWQRR</sequence>
<dbReference type="SUPFAM" id="SSF56784">
    <property type="entry name" value="HAD-like"/>
    <property type="match status" value="1"/>
</dbReference>
<proteinExistence type="predicted"/>
<accession>A0AAW0DDL4</accession>
<dbReference type="PANTHER" id="PTHR17901">
    <property type="entry name" value="MAGNESIUM-DEPENDENT PHOSPHATASE 1 MDP1"/>
    <property type="match status" value="1"/>
</dbReference>
<dbReference type="Pfam" id="PF12689">
    <property type="entry name" value="Acid_PPase"/>
    <property type="match status" value="1"/>
</dbReference>
<gene>
    <name evidence="1" type="ORF">R3P38DRAFT_2872630</name>
</gene>
<dbReference type="GO" id="GO:0003993">
    <property type="term" value="F:acid phosphatase activity"/>
    <property type="evidence" value="ECO:0007669"/>
    <property type="project" value="TreeGrafter"/>
</dbReference>
<keyword evidence="2" id="KW-1185">Reference proteome</keyword>
<name>A0AAW0DDL4_9AGAR</name>
<dbReference type="PANTHER" id="PTHR17901:SF14">
    <property type="entry name" value="MAGNESIUM-DEPENDENT PHOSPHATASE 1"/>
    <property type="match status" value="1"/>
</dbReference>
<reference evidence="1 2" key="1">
    <citation type="journal article" date="2024" name="J Genomics">
        <title>Draft genome sequencing and assembly of Favolaschia claudopus CIRM-BRFM 2984 isolated from oak limbs.</title>
        <authorList>
            <person name="Navarro D."/>
            <person name="Drula E."/>
            <person name="Chaduli D."/>
            <person name="Cazenave R."/>
            <person name="Ahrendt S."/>
            <person name="Wang J."/>
            <person name="Lipzen A."/>
            <person name="Daum C."/>
            <person name="Barry K."/>
            <person name="Grigoriev I.V."/>
            <person name="Favel A."/>
            <person name="Rosso M.N."/>
            <person name="Martin F."/>
        </authorList>
    </citation>
    <scope>NUCLEOTIDE SEQUENCE [LARGE SCALE GENOMIC DNA]</scope>
    <source>
        <strain evidence="1 2">CIRM-BRFM 2984</strain>
    </source>
</reference>
<comment type="caution">
    <text evidence="1">The sequence shown here is derived from an EMBL/GenBank/DDBJ whole genome shotgun (WGS) entry which is preliminary data.</text>
</comment>
<dbReference type="InterPro" id="IPR023214">
    <property type="entry name" value="HAD_sf"/>
</dbReference>